<comment type="caution">
    <text evidence="2">The sequence shown here is derived from an EMBL/GenBank/DDBJ whole genome shotgun (WGS) entry which is preliminary data.</text>
</comment>
<organism evidence="2 3">
    <name type="scientific">Rhizopus stolonifer</name>
    <name type="common">Rhizopus nigricans</name>
    <dbReference type="NCBI Taxonomy" id="4846"/>
    <lineage>
        <taxon>Eukaryota</taxon>
        <taxon>Fungi</taxon>
        <taxon>Fungi incertae sedis</taxon>
        <taxon>Mucoromycota</taxon>
        <taxon>Mucoromycotina</taxon>
        <taxon>Mucoromycetes</taxon>
        <taxon>Mucorales</taxon>
        <taxon>Mucorineae</taxon>
        <taxon>Rhizopodaceae</taxon>
        <taxon>Rhizopus</taxon>
    </lineage>
</organism>
<dbReference type="STRING" id="4846.A0A367KML3"/>
<feature type="compositionally biased region" description="Basic residues" evidence="1">
    <location>
        <begin position="651"/>
        <end position="661"/>
    </location>
</feature>
<feature type="compositionally biased region" description="Polar residues" evidence="1">
    <location>
        <begin position="634"/>
        <end position="649"/>
    </location>
</feature>
<name>A0A367KML3_RHIST</name>
<dbReference type="OrthoDB" id="2282326at2759"/>
<evidence type="ECO:0000256" key="1">
    <source>
        <dbReference type="SAM" id="MobiDB-lite"/>
    </source>
</evidence>
<feature type="region of interest" description="Disordered" evidence="1">
    <location>
        <begin position="613"/>
        <end position="662"/>
    </location>
</feature>
<feature type="compositionally biased region" description="Polar residues" evidence="1">
    <location>
        <begin position="525"/>
        <end position="540"/>
    </location>
</feature>
<dbReference type="EMBL" id="PJQM01001036">
    <property type="protein sequence ID" value="RCI03391.1"/>
    <property type="molecule type" value="Genomic_DNA"/>
</dbReference>
<feature type="region of interest" description="Disordered" evidence="1">
    <location>
        <begin position="1"/>
        <end position="77"/>
    </location>
</feature>
<sequence length="1025" mass="119832">MFDLDDLTNSSLDTRPTSIKKGHEEKTQVTQGIAQPVEILNEQVDHIKSNVDIPHPKQSTKTKLQTTQPKEPIEPTFQTDQFEPPIEILDTQTDHHNQNDLENVQNTQLAQCVEIPIEGNASLENSEPIEIPSGQVEKNDAFLESLQTLEIAENETAAEEQRSRISLRKRKDIQLHPFTIEKYKFKSMFHGTSIRRMVTSIEPQNTQDQSDTEFVPGTEEGNQTLDYAYTQSALEDDTQRADKLIIERSAHKPVSSLGLEDRGKKIVTYSKRKRNKVREPILQQQEHDIFAFDPNPSFVRPTQNTELDALLGDFEDILERAPQSKRKQMDKEASSIFDLEMNTDRVSVDNESEEEEPVFFRRKRLRRRIDIEDEEDDEENEEEDKDYSIFDFPDDFESLENVQPGRTLSNKANDDNDHDLVSFVEDDLEDRPTKKRRNKVADLRRNKNILKGVLPASFLNVYQRELNEEEKNRSAQSKRTLAVAKEKRQNAEERSSRLDEPFDAFLGSQSNYMENEQPEEHTHNDQSQISVPDSESQSLWTRPHNRRTIQPRIDNYTSDNVEAIEDNRTFQYYSRTSSSKKITQPKINHYLSSNVEAMEDNRVFQSYNRAPTQILSSKRQTQNTAYRSTHRSSQKTSQRATQKASQTGTKAHIKKRRKVRKKTMDDIYVHQYQRIRPHISNIPINRSRYRTLDDIDVSSKRTYNDDHTTVRKPPVEWVQNMAEFLRTTKNAAILKPLPKYTHSLEQVVERLQRIFDPDLRCSSKLKDTVYLNHRLLQPLLSTQPNSKRAYAHLKTILEQPVIFRRNVFWPSINPKQQKFVESLFQHANREITKVCSDIYLETSAIPDLDTFYVFVSVYLTQWLPLQDPTHVMIMTEVFGQEIRRMANRMCFIVKTRLVESWHMVVKTMLFVLDWTCRLHLIGVNELEWSVTKCTQMLIDILVTIGHECIETQEKPYVIEAWICLLQIMTVSSNSGGYYFSDEVFMRQLRHSISHKKSKVGWIVNDTPVETWWTNALYHILEKYML</sequence>
<evidence type="ECO:0000313" key="2">
    <source>
        <dbReference type="EMBL" id="RCI03391.1"/>
    </source>
</evidence>
<proteinExistence type="predicted"/>
<feature type="compositionally biased region" description="Polar residues" evidence="1">
    <location>
        <begin position="613"/>
        <end position="627"/>
    </location>
</feature>
<reference evidence="2 3" key="1">
    <citation type="journal article" date="2018" name="G3 (Bethesda)">
        <title>Phylogenetic and Phylogenomic Definition of Rhizopus Species.</title>
        <authorList>
            <person name="Gryganskyi A.P."/>
            <person name="Golan J."/>
            <person name="Dolatabadi S."/>
            <person name="Mondo S."/>
            <person name="Robb S."/>
            <person name="Idnurm A."/>
            <person name="Muszewska A."/>
            <person name="Steczkiewicz K."/>
            <person name="Masonjones S."/>
            <person name="Liao H.L."/>
            <person name="Gajdeczka M.T."/>
            <person name="Anike F."/>
            <person name="Vuek A."/>
            <person name="Anishchenko I.M."/>
            <person name="Voigt K."/>
            <person name="de Hoog G.S."/>
            <person name="Smith M.E."/>
            <person name="Heitman J."/>
            <person name="Vilgalys R."/>
            <person name="Stajich J.E."/>
        </authorList>
    </citation>
    <scope>NUCLEOTIDE SEQUENCE [LARGE SCALE GENOMIC DNA]</scope>
    <source>
        <strain evidence="2 3">LSU 92-RS-03</strain>
    </source>
</reference>
<feature type="region of interest" description="Disordered" evidence="1">
    <location>
        <begin position="515"/>
        <end position="553"/>
    </location>
</feature>
<feature type="compositionally biased region" description="Basic and acidic residues" evidence="1">
    <location>
        <begin position="484"/>
        <end position="500"/>
    </location>
</feature>
<feature type="region of interest" description="Disordered" evidence="1">
    <location>
        <begin position="467"/>
        <end position="502"/>
    </location>
</feature>
<gene>
    <name evidence="2" type="ORF">CU098_004365</name>
</gene>
<feature type="compositionally biased region" description="Low complexity" evidence="1">
    <location>
        <begin position="56"/>
        <end position="70"/>
    </location>
</feature>
<protein>
    <submittedName>
        <fullName evidence="2">Uncharacterized protein</fullName>
    </submittedName>
</protein>
<dbReference type="Proteomes" id="UP000253551">
    <property type="component" value="Unassembled WGS sequence"/>
</dbReference>
<accession>A0A367KML3</accession>
<evidence type="ECO:0000313" key="3">
    <source>
        <dbReference type="Proteomes" id="UP000253551"/>
    </source>
</evidence>
<dbReference type="AlphaFoldDB" id="A0A367KML3"/>
<keyword evidence="3" id="KW-1185">Reference proteome</keyword>